<evidence type="ECO:0000256" key="3">
    <source>
        <dbReference type="ARBA" id="ARBA00022475"/>
    </source>
</evidence>
<comment type="caution">
    <text evidence="11">The sequence shown here is derived from an EMBL/GenBank/DDBJ whole genome shotgun (WGS) entry which is preliminary data.</text>
</comment>
<organism evidence="11 12">
    <name type="scientific">Kocuria dechangensis</name>
    <dbReference type="NCBI Taxonomy" id="1176249"/>
    <lineage>
        <taxon>Bacteria</taxon>
        <taxon>Bacillati</taxon>
        <taxon>Actinomycetota</taxon>
        <taxon>Actinomycetes</taxon>
        <taxon>Micrococcales</taxon>
        <taxon>Micrococcaceae</taxon>
        <taxon>Kocuria</taxon>
    </lineage>
</organism>
<dbReference type="PROSITE" id="PS00211">
    <property type="entry name" value="ABC_TRANSPORTER_1"/>
    <property type="match status" value="1"/>
</dbReference>
<evidence type="ECO:0000256" key="8">
    <source>
        <dbReference type="ARBA" id="ARBA00022967"/>
    </source>
</evidence>
<reference evidence="11" key="2">
    <citation type="submission" date="2020-09" db="EMBL/GenBank/DDBJ databases">
        <authorList>
            <person name="Sun Q."/>
            <person name="Zhou Y."/>
        </authorList>
    </citation>
    <scope>NUCLEOTIDE SEQUENCE</scope>
    <source>
        <strain evidence="11">CGMCC 1.12187</strain>
    </source>
</reference>
<proteinExistence type="predicted"/>
<accession>A0A917GX92</accession>
<evidence type="ECO:0000256" key="9">
    <source>
        <dbReference type="ARBA" id="ARBA00023136"/>
    </source>
</evidence>
<dbReference type="RefSeq" id="WP_188537452.1">
    <property type="nucleotide sequence ID" value="NZ_BMEQ01000012.1"/>
</dbReference>
<dbReference type="CDD" id="cd03216">
    <property type="entry name" value="ABC_Carb_Monos_I"/>
    <property type="match status" value="1"/>
</dbReference>
<comment type="subcellular location">
    <subcellularLocation>
        <location evidence="1">Cell membrane</location>
        <topology evidence="1">Peripheral membrane protein</topology>
    </subcellularLocation>
</comment>
<dbReference type="FunFam" id="3.40.50.300:FF:000127">
    <property type="entry name" value="Ribose import ATP-binding protein RbsA"/>
    <property type="match status" value="1"/>
</dbReference>
<dbReference type="SUPFAM" id="SSF52540">
    <property type="entry name" value="P-loop containing nucleoside triphosphate hydrolases"/>
    <property type="match status" value="2"/>
</dbReference>
<dbReference type="PROSITE" id="PS50893">
    <property type="entry name" value="ABC_TRANSPORTER_2"/>
    <property type="match status" value="2"/>
</dbReference>
<feature type="domain" description="ABC transporter" evidence="10">
    <location>
        <begin position="257"/>
        <end position="499"/>
    </location>
</feature>
<dbReference type="SMART" id="SM00382">
    <property type="entry name" value="AAA"/>
    <property type="match status" value="2"/>
</dbReference>
<dbReference type="PANTHER" id="PTHR43790:SF3">
    <property type="entry name" value="D-ALLOSE IMPORT ATP-BINDING PROTEIN ALSA-RELATED"/>
    <property type="match status" value="1"/>
</dbReference>
<evidence type="ECO:0000313" key="11">
    <source>
        <dbReference type="EMBL" id="GGG59994.1"/>
    </source>
</evidence>
<dbReference type="GO" id="GO:0005886">
    <property type="term" value="C:plasma membrane"/>
    <property type="evidence" value="ECO:0007669"/>
    <property type="project" value="UniProtKB-SubCell"/>
</dbReference>
<dbReference type="InterPro" id="IPR027417">
    <property type="entry name" value="P-loop_NTPase"/>
</dbReference>
<dbReference type="PANTHER" id="PTHR43790">
    <property type="entry name" value="CARBOHYDRATE TRANSPORT ATP-BINDING PROTEIN MG119-RELATED"/>
    <property type="match status" value="1"/>
</dbReference>
<protein>
    <submittedName>
        <fullName evidence="11">Ribose import ATP-binding protein RbsA</fullName>
    </submittedName>
</protein>
<evidence type="ECO:0000256" key="2">
    <source>
        <dbReference type="ARBA" id="ARBA00022448"/>
    </source>
</evidence>
<keyword evidence="6" id="KW-0547">Nucleotide-binding</keyword>
<reference evidence="11" key="1">
    <citation type="journal article" date="2014" name="Int. J. Syst. Evol. Microbiol.">
        <title>Complete genome sequence of Corynebacterium casei LMG S-19264T (=DSM 44701T), isolated from a smear-ripened cheese.</title>
        <authorList>
            <consortium name="US DOE Joint Genome Institute (JGI-PGF)"/>
            <person name="Walter F."/>
            <person name="Albersmeier A."/>
            <person name="Kalinowski J."/>
            <person name="Ruckert C."/>
        </authorList>
    </citation>
    <scope>NUCLEOTIDE SEQUENCE</scope>
    <source>
        <strain evidence="11">CGMCC 1.12187</strain>
    </source>
</reference>
<dbReference type="Gene3D" id="3.40.50.300">
    <property type="entry name" value="P-loop containing nucleotide triphosphate hydrolases"/>
    <property type="match status" value="2"/>
</dbReference>
<keyword evidence="5" id="KW-0677">Repeat</keyword>
<evidence type="ECO:0000256" key="4">
    <source>
        <dbReference type="ARBA" id="ARBA00022597"/>
    </source>
</evidence>
<evidence type="ECO:0000256" key="1">
    <source>
        <dbReference type="ARBA" id="ARBA00004202"/>
    </source>
</evidence>
<dbReference type="InterPro" id="IPR003439">
    <property type="entry name" value="ABC_transporter-like_ATP-bd"/>
</dbReference>
<dbReference type="EMBL" id="BMEQ01000012">
    <property type="protein sequence ID" value="GGG59994.1"/>
    <property type="molecule type" value="Genomic_DNA"/>
</dbReference>
<evidence type="ECO:0000256" key="7">
    <source>
        <dbReference type="ARBA" id="ARBA00022840"/>
    </source>
</evidence>
<keyword evidence="2" id="KW-0813">Transport</keyword>
<dbReference type="InterPro" id="IPR050107">
    <property type="entry name" value="ABC_carbohydrate_import_ATPase"/>
</dbReference>
<dbReference type="CDD" id="cd03215">
    <property type="entry name" value="ABC_Carb_Monos_II"/>
    <property type="match status" value="1"/>
</dbReference>
<keyword evidence="4" id="KW-0762">Sugar transport</keyword>
<keyword evidence="9" id="KW-0472">Membrane</keyword>
<keyword evidence="3" id="KW-1003">Cell membrane</keyword>
<keyword evidence="7 11" id="KW-0067">ATP-binding</keyword>
<evidence type="ECO:0000256" key="6">
    <source>
        <dbReference type="ARBA" id="ARBA00022741"/>
    </source>
</evidence>
<dbReference type="GO" id="GO:0016887">
    <property type="term" value="F:ATP hydrolysis activity"/>
    <property type="evidence" value="ECO:0007669"/>
    <property type="project" value="InterPro"/>
</dbReference>
<evidence type="ECO:0000256" key="5">
    <source>
        <dbReference type="ARBA" id="ARBA00022737"/>
    </source>
</evidence>
<name>A0A917GX92_9MICC</name>
<dbReference type="GO" id="GO:0005524">
    <property type="term" value="F:ATP binding"/>
    <property type="evidence" value="ECO:0007669"/>
    <property type="project" value="UniProtKB-KW"/>
</dbReference>
<sequence length="501" mass="53824">MEHTNGHVLEAQAISKHFDGVFALDGVDLQIRPGEIHALLGENGAGKSTLIKVLTGVYAPDGGRILLDGRPIDMRTVSDAHHAGVVALYQELSIVPSITVAENILLGNDMPTRGGIVDRARLHRTAREQLERLNQQHIPVTKMAGRLTPVQQTMVAVARAIAVRARVLILDEPTASLTDHEIQDLFRVLRTLREEGVAVLYVSHRLEEVFALCDRATIMRNGQVVSTSDIEATSINEVISTMVGRSTDELYPARASATGEPVLEVEGLTGRRVQDVSLQVRAGEVLGVGGLAGSGRSELLRILAGAQRRSGGEVRVAGRTIEHRSVGAALQQGIALVPEERRSQGVVLSQSIAENIAVGNLRTVSRWGLTSASRVNSLARRSIGDLKIKCRGPQQAVGQLSGGNQQKVVLAKFLARSPDVLLLDEPTRGIDVGTKAEIYGLIRSLAARGTAVVVVSSELPELIGLADRIVLMHEGRVSGEVPADGADEEQLLRYCYGRADR</sequence>
<evidence type="ECO:0000313" key="12">
    <source>
        <dbReference type="Proteomes" id="UP000638848"/>
    </source>
</evidence>
<evidence type="ECO:0000259" key="10">
    <source>
        <dbReference type="PROSITE" id="PS50893"/>
    </source>
</evidence>
<keyword evidence="12" id="KW-1185">Reference proteome</keyword>
<dbReference type="InterPro" id="IPR003593">
    <property type="entry name" value="AAA+_ATPase"/>
</dbReference>
<dbReference type="Proteomes" id="UP000638848">
    <property type="component" value="Unassembled WGS sequence"/>
</dbReference>
<feature type="domain" description="ABC transporter" evidence="10">
    <location>
        <begin position="9"/>
        <end position="246"/>
    </location>
</feature>
<gene>
    <name evidence="11" type="primary">rbsA</name>
    <name evidence="11" type="ORF">GCM10011374_23560</name>
</gene>
<dbReference type="AlphaFoldDB" id="A0A917GX92"/>
<dbReference type="InterPro" id="IPR017871">
    <property type="entry name" value="ABC_transporter-like_CS"/>
</dbReference>
<keyword evidence="8" id="KW-1278">Translocase</keyword>
<dbReference type="Pfam" id="PF00005">
    <property type="entry name" value="ABC_tran"/>
    <property type="match status" value="2"/>
</dbReference>